<accession>A0ABN3G9Z5</accession>
<proteinExistence type="predicted"/>
<protein>
    <submittedName>
        <fullName evidence="1">Uncharacterized protein</fullName>
    </submittedName>
</protein>
<sequence>MSGFAAAPTAALEAVRLNLLAGLDRVAGSLDDGTFTTCGPKGAAPPAQSGHLTLALLDGVDRELETRTDRSPT</sequence>
<dbReference type="RefSeq" id="WP_344613420.1">
    <property type="nucleotide sequence ID" value="NZ_BAAARV010000025.1"/>
</dbReference>
<reference evidence="1 2" key="1">
    <citation type="journal article" date="2019" name="Int. J. Syst. Evol. Microbiol.">
        <title>The Global Catalogue of Microorganisms (GCM) 10K type strain sequencing project: providing services to taxonomists for standard genome sequencing and annotation.</title>
        <authorList>
            <consortium name="The Broad Institute Genomics Platform"/>
            <consortium name="The Broad Institute Genome Sequencing Center for Infectious Disease"/>
            <person name="Wu L."/>
            <person name="Ma J."/>
        </authorList>
    </citation>
    <scope>NUCLEOTIDE SEQUENCE [LARGE SCALE GENOMIC DNA]</scope>
    <source>
        <strain evidence="1 2">JCM 3272</strain>
    </source>
</reference>
<dbReference type="EMBL" id="BAAARV010000025">
    <property type="protein sequence ID" value="GAA2347268.1"/>
    <property type="molecule type" value="Genomic_DNA"/>
</dbReference>
<gene>
    <name evidence="1" type="ORF">GCM10010170_034700</name>
</gene>
<evidence type="ECO:0000313" key="2">
    <source>
        <dbReference type="Proteomes" id="UP001501444"/>
    </source>
</evidence>
<comment type="caution">
    <text evidence="1">The sequence shown here is derived from an EMBL/GenBank/DDBJ whole genome shotgun (WGS) entry which is preliminary data.</text>
</comment>
<organism evidence="1 2">
    <name type="scientific">Dactylosporangium salmoneum</name>
    <dbReference type="NCBI Taxonomy" id="53361"/>
    <lineage>
        <taxon>Bacteria</taxon>
        <taxon>Bacillati</taxon>
        <taxon>Actinomycetota</taxon>
        <taxon>Actinomycetes</taxon>
        <taxon>Micromonosporales</taxon>
        <taxon>Micromonosporaceae</taxon>
        <taxon>Dactylosporangium</taxon>
    </lineage>
</organism>
<name>A0ABN3G9Z5_9ACTN</name>
<dbReference type="Proteomes" id="UP001501444">
    <property type="component" value="Unassembled WGS sequence"/>
</dbReference>
<evidence type="ECO:0000313" key="1">
    <source>
        <dbReference type="EMBL" id="GAA2347268.1"/>
    </source>
</evidence>
<keyword evidence="2" id="KW-1185">Reference proteome</keyword>